<dbReference type="Pfam" id="PF08241">
    <property type="entry name" value="Methyltransf_11"/>
    <property type="match status" value="1"/>
</dbReference>
<keyword evidence="2" id="KW-0489">Methyltransferase</keyword>
<dbReference type="CDD" id="cd02440">
    <property type="entry name" value="AdoMet_MTases"/>
    <property type="match status" value="1"/>
</dbReference>
<dbReference type="RefSeq" id="WP_187220955.1">
    <property type="nucleotide sequence ID" value="NZ_JABVED010000007.1"/>
</dbReference>
<sequence length="269" mass="28161">MPESEPSFRAEQINPADLDRLVEVLDLQAALPGIQRLRQWAMLALDLHPGEKALDIGAGTGEDVQAFAAAVGSAGDAVGVEPNAGMRCVAEKRAGEKASSARFVDGDAYQLPFGDNTFDAVRCERVFQHLAEPERAAVEIARVLRPGGRAVVIDSDWATAILHPGDPAVLGALTEAMLTTTPNPYSGRRLAGQLTAAGLKVTDIGSQALIQDHTAADGSLVRMLAATGVGRGAITQEQADKFLADLAAGARSGDFHMSVTMFAVLAHKG</sequence>
<dbReference type="Gene3D" id="3.40.50.150">
    <property type="entry name" value="Vaccinia Virus protein VP39"/>
    <property type="match status" value="1"/>
</dbReference>
<reference evidence="2 3" key="1">
    <citation type="submission" date="2020-06" db="EMBL/GenBank/DDBJ databases">
        <title>Actinokineospora xiongansis sp. nov., isolated from soil of Baiyangdian.</title>
        <authorList>
            <person name="Zhang X."/>
        </authorList>
    </citation>
    <scope>NUCLEOTIDE SEQUENCE [LARGE SCALE GENOMIC DNA]</scope>
    <source>
        <strain evidence="2 3">HBU206404</strain>
    </source>
</reference>
<keyword evidence="3" id="KW-1185">Reference proteome</keyword>
<keyword evidence="2" id="KW-0808">Transferase</keyword>
<evidence type="ECO:0000313" key="3">
    <source>
        <dbReference type="Proteomes" id="UP000734823"/>
    </source>
</evidence>
<dbReference type="InterPro" id="IPR029063">
    <property type="entry name" value="SAM-dependent_MTases_sf"/>
</dbReference>
<dbReference type="SUPFAM" id="SSF53335">
    <property type="entry name" value="S-adenosyl-L-methionine-dependent methyltransferases"/>
    <property type="match status" value="1"/>
</dbReference>
<dbReference type="GO" id="GO:0008168">
    <property type="term" value="F:methyltransferase activity"/>
    <property type="evidence" value="ECO:0007669"/>
    <property type="project" value="UniProtKB-KW"/>
</dbReference>
<feature type="domain" description="Methyltransferase type 11" evidence="1">
    <location>
        <begin position="54"/>
        <end position="151"/>
    </location>
</feature>
<dbReference type="PANTHER" id="PTHR42912">
    <property type="entry name" value="METHYLTRANSFERASE"/>
    <property type="match status" value="1"/>
</dbReference>
<evidence type="ECO:0000259" key="1">
    <source>
        <dbReference type="Pfam" id="PF08241"/>
    </source>
</evidence>
<dbReference type="InterPro" id="IPR013216">
    <property type="entry name" value="Methyltransf_11"/>
</dbReference>
<comment type="caution">
    <text evidence="2">The sequence shown here is derived from an EMBL/GenBank/DDBJ whole genome shotgun (WGS) entry which is preliminary data.</text>
</comment>
<dbReference type="InterPro" id="IPR050508">
    <property type="entry name" value="Methyltransf_Superfamily"/>
</dbReference>
<dbReference type="GO" id="GO:0032259">
    <property type="term" value="P:methylation"/>
    <property type="evidence" value="ECO:0007669"/>
    <property type="project" value="UniProtKB-KW"/>
</dbReference>
<accession>A0ABR7L711</accession>
<dbReference type="Proteomes" id="UP000734823">
    <property type="component" value="Unassembled WGS sequence"/>
</dbReference>
<name>A0ABR7L711_9PSEU</name>
<evidence type="ECO:0000313" key="2">
    <source>
        <dbReference type="EMBL" id="MBC6448484.1"/>
    </source>
</evidence>
<protein>
    <submittedName>
        <fullName evidence="2">Methyltransferase domain-containing protein</fullName>
    </submittedName>
</protein>
<proteinExistence type="predicted"/>
<organism evidence="2 3">
    <name type="scientific">Actinokineospora xionganensis</name>
    <dbReference type="NCBI Taxonomy" id="2684470"/>
    <lineage>
        <taxon>Bacteria</taxon>
        <taxon>Bacillati</taxon>
        <taxon>Actinomycetota</taxon>
        <taxon>Actinomycetes</taxon>
        <taxon>Pseudonocardiales</taxon>
        <taxon>Pseudonocardiaceae</taxon>
        <taxon>Actinokineospora</taxon>
    </lineage>
</organism>
<dbReference type="EMBL" id="JABVED010000007">
    <property type="protein sequence ID" value="MBC6448484.1"/>
    <property type="molecule type" value="Genomic_DNA"/>
</dbReference>
<gene>
    <name evidence="2" type="ORF">GPZ80_15020</name>
</gene>